<evidence type="ECO:0000313" key="1">
    <source>
        <dbReference type="EMBL" id="KAK8235957.1"/>
    </source>
</evidence>
<sequence length="76" mass="8964">MCQYEAIHFNCGHVCRRLIKYCHFARNDPNHQCFGAWSIKREWRQPYENCHACVAAGLPQSSSADAYAQHQHQRRM</sequence>
<gene>
    <name evidence="1" type="ORF">HDK90DRAFT_414541</name>
</gene>
<accession>A0ABR1YR83</accession>
<comment type="caution">
    <text evidence="1">The sequence shown here is derived from an EMBL/GenBank/DDBJ whole genome shotgun (WGS) entry which is preliminary data.</text>
</comment>
<protein>
    <submittedName>
        <fullName evidence="1">Uncharacterized protein</fullName>
    </submittedName>
</protein>
<evidence type="ECO:0000313" key="2">
    <source>
        <dbReference type="Proteomes" id="UP001492380"/>
    </source>
</evidence>
<reference evidence="1 2" key="1">
    <citation type="submission" date="2024-04" db="EMBL/GenBank/DDBJ databases">
        <title>Phyllosticta paracitricarpa is synonymous to the EU quarantine fungus P. citricarpa based on phylogenomic analyses.</title>
        <authorList>
            <consortium name="Lawrence Berkeley National Laboratory"/>
            <person name="Van Ingen-Buijs V.A."/>
            <person name="Van Westerhoven A.C."/>
            <person name="Haridas S."/>
            <person name="Skiadas P."/>
            <person name="Martin F."/>
            <person name="Groenewald J.Z."/>
            <person name="Crous P.W."/>
            <person name="Seidl M.F."/>
        </authorList>
    </citation>
    <scope>NUCLEOTIDE SEQUENCE [LARGE SCALE GENOMIC DNA]</scope>
    <source>
        <strain evidence="1 2">CBS 123374</strain>
    </source>
</reference>
<name>A0ABR1YR83_9PEZI</name>
<organism evidence="1 2">
    <name type="scientific">Phyllosticta capitalensis</name>
    <dbReference type="NCBI Taxonomy" id="121624"/>
    <lineage>
        <taxon>Eukaryota</taxon>
        <taxon>Fungi</taxon>
        <taxon>Dikarya</taxon>
        <taxon>Ascomycota</taxon>
        <taxon>Pezizomycotina</taxon>
        <taxon>Dothideomycetes</taxon>
        <taxon>Dothideomycetes incertae sedis</taxon>
        <taxon>Botryosphaeriales</taxon>
        <taxon>Phyllostictaceae</taxon>
        <taxon>Phyllosticta</taxon>
    </lineage>
</organism>
<dbReference type="Proteomes" id="UP001492380">
    <property type="component" value="Unassembled WGS sequence"/>
</dbReference>
<keyword evidence="2" id="KW-1185">Reference proteome</keyword>
<proteinExistence type="predicted"/>
<dbReference type="EMBL" id="JBBWRZ010000005">
    <property type="protein sequence ID" value="KAK8235957.1"/>
    <property type="molecule type" value="Genomic_DNA"/>
</dbReference>